<evidence type="ECO:0000256" key="5">
    <source>
        <dbReference type="ARBA" id="ARBA00022692"/>
    </source>
</evidence>
<sequence length="292" mass="31189">MTQMIPEQPTQVEAEAETSVWKPTRRITAFSVGLVLVAILVLTALLAPWLAPFDPNIQHIELRLLPPSDTHWLGTDGFGRDLLSRVVYGARPTLLLVSLILVLTIPVGLLIGISAGYIGGWYERIVMRLTDIVMSLPSLVMALALVAILGPGLMNGALALAFTSWPPFARQARAETLALRRSDYLAAARMQGIGGLRLMFGHILPLCLPSAVVRAALSLGGIILASAGLGFLGMGIQPPTAEWGSMVAEGSKVIFDQWWVAAAPGGAILFASLAFNLLGDGLRDKMDPRHGN</sequence>
<keyword evidence="11" id="KW-1185">Reference proteome</keyword>
<name>A0ABS0DPY0_9GAMM</name>
<dbReference type="CDD" id="cd06261">
    <property type="entry name" value="TM_PBP2"/>
    <property type="match status" value="1"/>
</dbReference>
<comment type="subcellular location">
    <subcellularLocation>
        <location evidence="1">Cell inner membrane</location>
        <topology evidence="1">Multi-pass membrane protein</topology>
    </subcellularLocation>
    <subcellularLocation>
        <location evidence="8">Cell membrane</location>
        <topology evidence="8">Multi-pass membrane protein</topology>
    </subcellularLocation>
</comment>
<dbReference type="Proteomes" id="UP000600307">
    <property type="component" value="Unassembled WGS sequence"/>
</dbReference>
<feature type="transmembrane region" description="Helical" evidence="8">
    <location>
        <begin position="257"/>
        <end position="279"/>
    </location>
</feature>
<dbReference type="InterPro" id="IPR035906">
    <property type="entry name" value="MetI-like_sf"/>
</dbReference>
<proteinExistence type="inferred from homology"/>
<keyword evidence="5 8" id="KW-0812">Transmembrane</keyword>
<comment type="caution">
    <text evidence="10">The sequence shown here is derived from an EMBL/GenBank/DDBJ whole genome shotgun (WGS) entry which is preliminary data.</text>
</comment>
<organism evidence="10 11">
    <name type="scientific">Rahnella victoriana</name>
    <dbReference type="NCBI Taxonomy" id="1510570"/>
    <lineage>
        <taxon>Bacteria</taxon>
        <taxon>Pseudomonadati</taxon>
        <taxon>Pseudomonadota</taxon>
        <taxon>Gammaproteobacteria</taxon>
        <taxon>Enterobacterales</taxon>
        <taxon>Yersiniaceae</taxon>
        <taxon>Rahnella</taxon>
    </lineage>
</organism>
<dbReference type="InterPro" id="IPR000515">
    <property type="entry name" value="MetI-like"/>
</dbReference>
<keyword evidence="7 8" id="KW-0472">Membrane</keyword>
<gene>
    <name evidence="10" type="ORF">IV431_10005</name>
</gene>
<evidence type="ECO:0000256" key="6">
    <source>
        <dbReference type="ARBA" id="ARBA00022989"/>
    </source>
</evidence>
<reference evidence="10 11" key="1">
    <citation type="submission" date="2020-11" db="EMBL/GenBank/DDBJ databases">
        <title>Taxonomic investigation of Rahnella spp.</title>
        <authorList>
            <person name="Lee S.D."/>
        </authorList>
    </citation>
    <scope>NUCLEOTIDE SEQUENCE [LARGE SCALE GENOMIC DNA]</scope>
    <source>
        <strain evidence="10 11">SAP-10</strain>
    </source>
</reference>
<evidence type="ECO:0000313" key="10">
    <source>
        <dbReference type="EMBL" id="MBF7955885.1"/>
    </source>
</evidence>
<dbReference type="Pfam" id="PF00528">
    <property type="entry name" value="BPD_transp_1"/>
    <property type="match status" value="1"/>
</dbReference>
<dbReference type="RefSeq" id="WP_095922199.1">
    <property type="nucleotide sequence ID" value="NZ_CBCSED010000020.1"/>
</dbReference>
<protein>
    <submittedName>
        <fullName evidence="10">ABC transporter permease</fullName>
    </submittedName>
</protein>
<evidence type="ECO:0000256" key="7">
    <source>
        <dbReference type="ARBA" id="ARBA00023136"/>
    </source>
</evidence>
<dbReference type="PANTHER" id="PTHR43386:SF1">
    <property type="entry name" value="D,D-DIPEPTIDE TRANSPORT SYSTEM PERMEASE PROTEIN DDPC-RELATED"/>
    <property type="match status" value="1"/>
</dbReference>
<dbReference type="PROSITE" id="PS50928">
    <property type="entry name" value="ABC_TM1"/>
    <property type="match status" value="1"/>
</dbReference>
<feature type="transmembrane region" description="Helical" evidence="8">
    <location>
        <begin position="27"/>
        <end position="51"/>
    </location>
</feature>
<dbReference type="Pfam" id="PF12911">
    <property type="entry name" value="OppC_N"/>
    <property type="match status" value="1"/>
</dbReference>
<comment type="similarity">
    <text evidence="8">Belongs to the binding-protein-dependent transport system permease family.</text>
</comment>
<feature type="transmembrane region" description="Helical" evidence="8">
    <location>
        <begin position="216"/>
        <end position="237"/>
    </location>
</feature>
<evidence type="ECO:0000256" key="2">
    <source>
        <dbReference type="ARBA" id="ARBA00022448"/>
    </source>
</evidence>
<dbReference type="SUPFAM" id="SSF161098">
    <property type="entry name" value="MetI-like"/>
    <property type="match status" value="1"/>
</dbReference>
<dbReference type="InterPro" id="IPR050366">
    <property type="entry name" value="BP-dependent_transpt_permease"/>
</dbReference>
<dbReference type="InterPro" id="IPR025966">
    <property type="entry name" value="OppC_N"/>
</dbReference>
<keyword evidence="4" id="KW-0997">Cell inner membrane</keyword>
<keyword evidence="3" id="KW-1003">Cell membrane</keyword>
<dbReference type="Gene3D" id="1.10.3720.10">
    <property type="entry name" value="MetI-like"/>
    <property type="match status" value="1"/>
</dbReference>
<evidence type="ECO:0000259" key="9">
    <source>
        <dbReference type="PROSITE" id="PS50928"/>
    </source>
</evidence>
<evidence type="ECO:0000256" key="3">
    <source>
        <dbReference type="ARBA" id="ARBA00022475"/>
    </source>
</evidence>
<evidence type="ECO:0000256" key="4">
    <source>
        <dbReference type="ARBA" id="ARBA00022519"/>
    </source>
</evidence>
<keyword evidence="6 8" id="KW-1133">Transmembrane helix</keyword>
<dbReference type="PANTHER" id="PTHR43386">
    <property type="entry name" value="OLIGOPEPTIDE TRANSPORT SYSTEM PERMEASE PROTEIN APPC"/>
    <property type="match status" value="1"/>
</dbReference>
<feature type="transmembrane region" description="Helical" evidence="8">
    <location>
        <begin position="184"/>
        <end position="204"/>
    </location>
</feature>
<evidence type="ECO:0000256" key="8">
    <source>
        <dbReference type="RuleBase" id="RU363032"/>
    </source>
</evidence>
<dbReference type="EMBL" id="JADOBH010000002">
    <property type="protein sequence ID" value="MBF7955885.1"/>
    <property type="molecule type" value="Genomic_DNA"/>
</dbReference>
<feature type="domain" description="ABC transmembrane type-1" evidence="9">
    <location>
        <begin position="90"/>
        <end position="279"/>
    </location>
</feature>
<accession>A0ABS0DPY0</accession>
<feature type="transmembrane region" description="Helical" evidence="8">
    <location>
        <begin position="139"/>
        <end position="164"/>
    </location>
</feature>
<evidence type="ECO:0000313" key="11">
    <source>
        <dbReference type="Proteomes" id="UP000600307"/>
    </source>
</evidence>
<keyword evidence="2 8" id="KW-0813">Transport</keyword>
<evidence type="ECO:0000256" key="1">
    <source>
        <dbReference type="ARBA" id="ARBA00004429"/>
    </source>
</evidence>
<feature type="transmembrane region" description="Helical" evidence="8">
    <location>
        <begin position="94"/>
        <end position="118"/>
    </location>
</feature>